<evidence type="ECO:0000256" key="1">
    <source>
        <dbReference type="ARBA" id="ARBA00004251"/>
    </source>
</evidence>
<comment type="subcellular location">
    <subcellularLocation>
        <location evidence="1">Cell membrane</location>
        <topology evidence="1">Single-pass type I membrane protein</topology>
    </subcellularLocation>
</comment>
<dbReference type="Proteomes" id="UP001219934">
    <property type="component" value="Unassembled WGS sequence"/>
</dbReference>
<keyword evidence="3" id="KW-0879">Wnt signaling pathway</keyword>
<proteinExistence type="inferred from homology"/>
<evidence type="ECO:0000256" key="4">
    <source>
        <dbReference type="ARBA" id="ARBA00022692"/>
    </source>
</evidence>
<comment type="similarity">
    <text evidence="8">Belongs to the APCDD1 family.</text>
</comment>
<reference evidence="11" key="1">
    <citation type="submission" date="2022-11" db="EMBL/GenBank/DDBJ databases">
        <title>Chromosome-level genome of Pogonophryne albipinna.</title>
        <authorList>
            <person name="Jo E."/>
        </authorList>
    </citation>
    <scope>NUCLEOTIDE SEQUENCE</scope>
    <source>
        <strain evidence="11">SGF0006</strain>
        <tissue evidence="11">Muscle</tissue>
    </source>
</reference>
<dbReference type="InterPro" id="IPR042425">
    <property type="entry name" value="APCDD1"/>
</dbReference>
<evidence type="ECO:0000256" key="8">
    <source>
        <dbReference type="ARBA" id="ARBA00038384"/>
    </source>
</evidence>
<evidence type="ECO:0000256" key="7">
    <source>
        <dbReference type="ARBA" id="ARBA00023180"/>
    </source>
</evidence>
<dbReference type="GO" id="GO:0005886">
    <property type="term" value="C:plasma membrane"/>
    <property type="evidence" value="ECO:0007669"/>
    <property type="project" value="UniProtKB-SubCell"/>
</dbReference>
<keyword evidence="2" id="KW-1003">Cell membrane</keyword>
<evidence type="ECO:0000256" key="9">
    <source>
        <dbReference type="ARBA" id="ARBA00040474"/>
    </source>
</evidence>
<dbReference type="GO" id="GO:0030178">
    <property type="term" value="P:negative regulation of Wnt signaling pathway"/>
    <property type="evidence" value="ECO:0007669"/>
    <property type="project" value="InterPro"/>
</dbReference>
<dbReference type="InterPro" id="IPR029405">
    <property type="entry name" value="APCDD1_dom"/>
</dbReference>
<evidence type="ECO:0000256" key="6">
    <source>
        <dbReference type="ARBA" id="ARBA00023136"/>
    </source>
</evidence>
<organism evidence="11 12">
    <name type="scientific">Pogonophryne albipinna</name>
    <dbReference type="NCBI Taxonomy" id="1090488"/>
    <lineage>
        <taxon>Eukaryota</taxon>
        <taxon>Metazoa</taxon>
        <taxon>Chordata</taxon>
        <taxon>Craniata</taxon>
        <taxon>Vertebrata</taxon>
        <taxon>Euteleostomi</taxon>
        <taxon>Actinopterygii</taxon>
        <taxon>Neopterygii</taxon>
        <taxon>Teleostei</taxon>
        <taxon>Neoteleostei</taxon>
        <taxon>Acanthomorphata</taxon>
        <taxon>Eupercaria</taxon>
        <taxon>Perciformes</taxon>
        <taxon>Notothenioidei</taxon>
        <taxon>Pogonophryne</taxon>
    </lineage>
</organism>
<dbReference type="AlphaFoldDB" id="A0AAD6A4M6"/>
<dbReference type="Pfam" id="PF14921">
    <property type="entry name" value="APCDDC"/>
    <property type="match status" value="1"/>
</dbReference>
<evidence type="ECO:0000313" key="12">
    <source>
        <dbReference type="Proteomes" id="UP001219934"/>
    </source>
</evidence>
<dbReference type="EMBL" id="JAPTMU010000509">
    <property type="protein sequence ID" value="KAJ4918393.1"/>
    <property type="molecule type" value="Genomic_DNA"/>
</dbReference>
<comment type="caution">
    <text evidence="11">The sequence shown here is derived from an EMBL/GenBank/DDBJ whole genome shotgun (WGS) entry which is preliminary data.</text>
</comment>
<accession>A0AAD6A4M6</accession>
<keyword evidence="6" id="KW-0472">Membrane</keyword>
<feature type="domain" description="APCDD1" evidence="10">
    <location>
        <begin position="40"/>
        <end position="220"/>
    </location>
</feature>
<dbReference type="GO" id="GO:0017147">
    <property type="term" value="F:Wnt-protein binding"/>
    <property type="evidence" value="ECO:0007669"/>
    <property type="project" value="InterPro"/>
</dbReference>
<gene>
    <name evidence="11" type="ORF">JOQ06_022058</name>
</gene>
<dbReference type="PANTHER" id="PTHR31021">
    <property type="entry name" value="ADENOMATOSIS POLYPOSIS COLI DOWN-REGULATED 1"/>
    <property type="match status" value="1"/>
</dbReference>
<keyword evidence="4" id="KW-0812">Transmembrane</keyword>
<evidence type="ECO:0000256" key="2">
    <source>
        <dbReference type="ARBA" id="ARBA00022475"/>
    </source>
</evidence>
<dbReference type="PANTHER" id="PTHR31021:SF2">
    <property type="entry name" value="PROTEIN APCDD1"/>
    <property type="match status" value="1"/>
</dbReference>
<evidence type="ECO:0000259" key="10">
    <source>
        <dbReference type="SMART" id="SM01352"/>
    </source>
</evidence>
<keyword evidence="7" id="KW-0325">Glycoprotein</keyword>
<evidence type="ECO:0000313" key="11">
    <source>
        <dbReference type="EMBL" id="KAJ4918393.1"/>
    </source>
</evidence>
<evidence type="ECO:0000256" key="3">
    <source>
        <dbReference type="ARBA" id="ARBA00022687"/>
    </source>
</evidence>
<evidence type="ECO:0000256" key="5">
    <source>
        <dbReference type="ARBA" id="ARBA00022729"/>
    </source>
</evidence>
<protein>
    <recommendedName>
        <fullName evidence="9">Protein APCDD1</fullName>
    </recommendedName>
</protein>
<sequence>MQSEVKTEEPANYGCCVWSDRILRRTLRGMLSFGNKPNSKCVLRLHACRSEELHALILAPRADLAVGLYGEWVSQRCEVRPEVLFLTCHFIFHDNNHTWEGHYYHYSDPICQHSTFSIYSRGLHSTRVMGRTEFVFKEPTDIRTLVLRGLPIILGDNPTDFYKAGFDTDDEDSFHDIEIGILLVEHEGASPSSSLHRSPASLKIILEGQVVIDNIQDLPKAMFILFGLSISTTPRL</sequence>
<keyword evidence="5" id="KW-0732">Signal</keyword>
<dbReference type="SMART" id="SM01352">
    <property type="entry name" value="APCDDC"/>
    <property type="match status" value="1"/>
</dbReference>
<dbReference type="GO" id="GO:0016055">
    <property type="term" value="P:Wnt signaling pathway"/>
    <property type="evidence" value="ECO:0007669"/>
    <property type="project" value="UniProtKB-KW"/>
</dbReference>
<keyword evidence="12" id="KW-1185">Reference proteome</keyword>
<name>A0AAD6A4M6_9TELE</name>